<evidence type="ECO:0000256" key="4">
    <source>
        <dbReference type="ARBA" id="ARBA00023052"/>
    </source>
</evidence>
<evidence type="ECO:0000259" key="7">
    <source>
        <dbReference type="Pfam" id="PF02776"/>
    </source>
</evidence>
<evidence type="ECO:0000256" key="1">
    <source>
        <dbReference type="ARBA" id="ARBA00022679"/>
    </source>
</evidence>
<gene>
    <name evidence="9" type="ORF">UFOPK2350_00112</name>
</gene>
<dbReference type="SUPFAM" id="SSF52467">
    <property type="entry name" value="DHS-like NAD/FAD-binding domain"/>
    <property type="match status" value="1"/>
</dbReference>
<keyword evidence="3" id="KW-0460">Magnesium</keyword>
<keyword evidence="2" id="KW-0479">Metal-binding</keyword>
<dbReference type="HAMAP" id="MF_01659">
    <property type="entry name" value="MenD"/>
    <property type="match status" value="1"/>
</dbReference>
<keyword evidence="4" id="KW-0786">Thiamine pyrophosphate</keyword>
<dbReference type="EMBL" id="CAEZXE010000005">
    <property type="protein sequence ID" value="CAB4666966.1"/>
    <property type="molecule type" value="Genomic_DNA"/>
</dbReference>
<dbReference type="SUPFAM" id="SSF52518">
    <property type="entry name" value="Thiamin diphosphate-binding fold (THDP-binding)"/>
    <property type="match status" value="2"/>
</dbReference>
<accession>A0A6J6LYX3</accession>
<dbReference type="Pfam" id="PF02776">
    <property type="entry name" value="TPP_enzyme_N"/>
    <property type="match status" value="1"/>
</dbReference>
<dbReference type="Gene3D" id="3.40.50.970">
    <property type="match status" value="2"/>
</dbReference>
<evidence type="ECO:0000256" key="5">
    <source>
        <dbReference type="ARBA" id="ARBA00023211"/>
    </source>
</evidence>
<keyword evidence="1" id="KW-0808">Transferase</keyword>
<dbReference type="Pfam" id="PF16582">
    <property type="entry name" value="TPP_enzyme_M_2"/>
    <property type="match status" value="1"/>
</dbReference>
<dbReference type="GO" id="GO:0046872">
    <property type="term" value="F:metal ion binding"/>
    <property type="evidence" value="ECO:0007669"/>
    <property type="project" value="UniProtKB-KW"/>
</dbReference>
<evidence type="ECO:0000256" key="3">
    <source>
        <dbReference type="ARBA" id="ARBA00022842"/>
    </source>
</evidence>
<dbReference type="PIRSF" id="PIRSF004983">
    <property type="entry name" value="MenD"/>
    <property type="match status" value="1"/>
</dbReference>
<feature type="domain" description="Menaquinone biosynthesis protein MenD middle" evidence="8">
    <location>
        <begin position="213"/>
        <end position="384"/>
    </location>
</feature>
<dbReference type="InterPro" id="IPR032264">
    <property type="entry name" value="MenD_middle"/>
</dbReference>
<name>A0A6J6LYX3_9ZZZZ</name>
<dbReference type="AlphaFoldDB" id="A0A6J6LYX3"/>
<sequence>MADEDNGVLNATFCATLVDEWVRNGLTDAVVCPGSRSTPMAVALVVDGRVRVHVHHDERSGSFMALGLARATGRAVLVLSTSGTAAVEFHPAVVEAELDRVPLLVVTADRPPRLRGIGAPQTIDQVDLYGSSVRLSVDAPVPATSNRSSWRALARRTWWATAGADPGPVHCNLPFDEPLVGTPADLPTLDDSQHAVVDLGDPFTDPGALPACGLIIAGSGIDDAGGVLLLAEKLGWPVLADPRSGCRVEHRCVIAHGDTLLRSVGAQSDVEMVIRFGALPASKVIGEWVASSSAPHVHVDPTAAVNDPARSVTHRVRQSAGNYANSVSALTEPVDDQSWLDRWRRADDAVEEAFAVTLGAATSITEPGVARNVVAAVPSGGTLVVSSSMPVRDVEWFSARREGLTVLSNRGANGIDGVVSTAVGVALSGVPTALLIGDVAFLHDTNGLLGLDARGVDLCIVVVDNDGGGIFSFLPQASALEPTQFEQLFGTPHGVDLSMLAHAHGLPVLEATDDLTVGLAVEASMATGGVHVVLARSNRSENVVVHEKLHQAGIAAAAASGWTTA</sequence>
<feature type="domain" description="Thiamine pyrophosphate enzyme N-terminal TPP-binding" evidence="7">
    <location>
        <begin position="17"/>
        <end position="127"/>
    </location>
</feature>
<dbReference type="InterPro" id="IPR012001">
    <property type="entry name" value="Thiamin_PyroP_enz_TPP-bd_dom"/>
</dbReference>
<dbReference type="GO" id="GO:0070204">
    <property type="term" value="F:2-succinyl-5-enolpyruvyl-6-hydroxy-3-cyclohexene-1-carboxylic-acid synthase activity"/>
    <property type="evidence" value="ECO:0007669"/>
    <property type="project" value="InterPro"/>
</dbReference>
<dbReference type="InterPro" id="IPR029061">
    <property type="entry name" value="THDP-binding"/>
</dbReference>
<dbReference type="PANTHER" id="PTHR42916:SF1">
    <property type="entry name" value="PROTEIN PHYLLO, CHLOROPLASTIC"/>
    <property type="match status" value="1"/>
</dbReference>
<evidence type="ECO:0000259" key="8">
    <source>
        <dbReference type="Pfam" id="PF16582"/>
    </source>
</evidence>
<dbReference type="InterPro" id="IPR004433">
    <property type="entry name" value="MenaQ_synth_MenD"/>
</dbReference>
<reference evidence="9" key="1">
    <citation type="submission" date="2020-05" db="EMBL/GenBank/DDBJ databases">
        <authorList>
            <person name="Chiriac C."/>
            <person name="Salcher M."/>
            <person name="Ghai R."/>
            <person name="Kavagutti S V."/>
        </authorList>
    </citation>
    <scope>NUCLEOTIDE SEQUENCE</scope>
</reference>
<keyword evidence="5" id="KW-0464">Manganese</keyword>
<organism evidence="9">
    <name type="scientific">freshwater metagenome</name>
    <dbReference type="NCBI Taxonomy" id="449393"/>
    <lineage>
        <taxon>unclassified sequences</taxon>
        <taxon>metagenomes</taxon>
        <taxon>ecological metagenomes</taxon>
    </lineage>
</organism>
<evidence type="ECO:0000256" key="2">
    <source>
        <dbReference type="ARBA" id="ARBA00022723"/>
    </source>
</evidence>
<feature type="domain" description="Thiamine pyrophosphate enzyme TPP-binding" evidence="6">
    <location>
        <begin position="407"/>
        <end position="533"/>
    </location>
</feature>
<dbReference type="GO" id="GO:0009234">
    <property type="term" value="P:menaquinone biosynthetic process"/>
    <property type="evidence" value="ECO:0007669"/>
    <property type="project" value="InterPro"/>
</dbReference>
<dbReference type="NCBIfam" id="TIGR00173">
    <property type="entry name" value="menD"/>
    <property type="match status" value="1"/>
</dbReference>
<dbReference type="PANTHER" id="PTHR42916">
    <property type="entry name" value="2-SUCCINYL-5-ENOLPYRUVYL-6-HYDROXY-3-CYCLOHEXENE-1-CARBOXYLATE SYNTHASE"/>
    <property type="match status" value="1"/>
</dbReference>
<dbReference type="CDD" id="cd02009">
    <property type="entry name" value="TPP_SHCHC_synthase"/>
    <property type="match status" value="1"/>
</dbReference>
<evidence type="ECO:0000259" key="6">
    <source>
        <dbReference type="Pfam" id="PF02775"/>
    </source>
</evidence>
<dbReference type="Pfam" id="PF02775">
    <property type="entry name" value="TPP_enzyme_C"/>
    <property type="match status" value="1"/>
</dbReference>
<proteinExistence type="inferred from homology"/>
<dbReference type="InterPro" id="IPR011766">
    <property type="entry name" value="TPP_enzyme_TPP-bd"/>
</dbReference>
<evidence type="ECO:0000313" key="9">
    <source>
        <dbReference type="EMBL" id="CAB4666966.1"/>
    </source>
</evidence>
<dbReference type="CDD" id="cd07037">
    <property type="entry name" value="TPP_PYR_MenD"/>
    <property type="match status" value="1"/>
</dbReference>
<dbReference type="InterPro" id="IPR029035">
    <property type="entry name" value="DHS-like_NAD/FAD-binding_dom"/>
</dbReference>
<dbReference type="Gene3D" id="3.40.50.1220">
    <property type="entry name" value="TPP-binding domain"/>
    <property type="match status" value="1"/>
</dbReference>
<protein>
    <submittedName>
        <fullName evidence="9">Unannotated protein</fullName>
    </submittedName>
</protein>
<dbReference type="GO" id="GO:0030976">
    <property type="term" value="F:thiamine pyrophosphate binding"/>
    <property type="evidence" value="ECO:0007669"/>
    <property type="project" value="InterPro"/>
</dbReference>